<evidence type="ECO:0000313" key="2">
    <source>
        <dbReference type="Proteomes" id="UP001054252"/>
    </source>
</evidence>
<gene>
    <name evidence="1" type="ORF">SLEP1_g59927</name>
</gene>
<proteinExistence type="predicted"/>
<reference evidence="1 2" key="1">
    <citation type="journal article" date="2021" name="Commun. Biol.">
        <title>The genome of Shorea leprosula (Dipterocarpaceae) highlights the ecological relevance of drought in aseasonal tropical rainforests.</title>
        <authorList>
            <person name="Ng K.K.S."/>
            <person name="Kobayashi M.J."/>
            <person name="Fawcett J.A."/>
            <person name="Hatakeyama M."/>
            <person name="Paape T."/>
            <person name="Ng C.H."/>
            <person name="Ang C.C."/>
            <person name="Tnah L.H."/>
            <person name="Lee C.T."/>
            <person name="Nishiyama T."/>
            <person name="Sese J."/>
            <person name="O'Brien M.J."/>
            <person name="Copetti D."/>
            <person name="Mohd Noor M.I."/>
            <person name="Ong R.C."/>
            <person name="Putra M."/>
            <person name="Sireger I.Z."/>
            <person name="Indrioko S."/>
            <person name="Kosugi Y."/>
            <person name="Izuno A."/>
            <person name="Isagi Y."/>
            <person name="Lee S.L."/>
            <person name="Shimizu K.K."/>
        </authorList>
    </citation>
    <scope>NUCLEOTIDE SEQUENCE [LARGE SCALE GENOMIC DNA]</scope>
    <source>
        <strain evidence="1">214</strain>
    </source>
</reference>
<keyword evidence="2" id="KW-1185">Reference proteome</keyword>
<dbReference type="EMBL" id="BPVZ01001335">
    <property type="protein sequence ID" value="GKV53397.1"/>
    <property type="molecule type" value="Genomic_DNA"/>
</dbReference>
<sequence length="75" mass="8628">MIKEAMADQVSRFYLFRQDLPFPFLACRLTICRFGAFGSKKTEAKRVGSTKTTFFIHPGINLTRKPKLSGYSSYR</sequence>
<dbReference type="Proteomes" id="UP001054252">
    <property type="component" value="Unassembled WGS sequence"/>
</dbReference>
<dbReference type="AlphaFoldDB" id="A0AAV5MXW5"/>
<accession>A0AAV5MXW5</accession>
<comment type="caution">
    <text evidence="1">The sequence shown here is derived from an EMBL/GenBank/DDBJ whole genome shotgun (WGS) entry which is preliminary data.</text>
</comment>
<name>A0AAV5MXW5_9ROSI</name>
<protein>
    <submittedName>
        <fullName evidence="1">Uncharacterized protein</fullName>
    </submittedName>
</protein>
<organism evidence="1 2">
    <name type="scientific">Rubroshorea leprosula</name>
    <dbReference type="NCBI Taxonomy" id="152421"/>
    <lineage>
        <taxon>Eukaryota</taxon>
        <taxon>Viridiplantae</taxon>
        <taxon>Streptophyta</taxon>
        <taxon>Embryophyta</taxon>
        <taxon>Tracheophyta</taxon>
        <taxon>Spermatophyta</taxon>
        <taxon>Magnoliopsida</taxon>
        <taxon>eudicotyledons</taxon>
        <taxon>Gunneridae</taxon>
        <taxon>Pentapetalae</taxon>
        <taxon>rosids</taxon>
        <taxon>malvids</taxon>
        <taxon>Malvales</taxon>
        <taxon>Dipterocarpaceae</taxon>
        <taxon>Rubroshorea</taxon>
    </lineage>
</organism>
<evidence type="ECO:0000313" key="1">
    <source>
        <dbReference type="EMBL" id="GKV53397.1"/>
    </source>
</evidence>